<proteinExistence type="predicted"/>
<evidence type="ECO:0000313" key="1">
    <source>
        <dbReference type="EMBL" id="CAB4644695.1"/>
    </source>
</evidence>
<dbReference type="Gene3D" id="3.40.50.2000">
    <property type="entry name" value="Glycogen Phosphorylase B"/>
    <property type="match status" value="1"/>
</dbReference>
<accession>A0A6J6K8N2</accession>
<sequence length="81" mass="8628">MPFVADQPWWAGRLKILGLGPGPLSKSVTNPNTLKRALVKAIECGEAVRVASEFMALEDGLGRALSIIEDAEAGVQELRPA</sequence>
<protein>
    <submittedName>
        <fullName evidence="1">Unannotated protein</fullName>
    </submittedName>
</protein>
<organism evidence="1">
    <name type="scientific">freshwater metagenome</name>
    <dbReference type="NCBI Taxonomy" id="449393"/>
    <lineage>
        <taxon>unclassified sequences</taxon>
        <taxon>metagenomes</taxon>
        <taxon>ecological metagenomes</taxon>
    </lineage>
</organism>
<gene>
    <name evidence="1" type="ORF">UFOPK2158_00859</name>
</gene>
<dbReference type="AlphaFoldDB" id="A0A6J6K8N2"/>
<reference evidence="1" key="1">
    <citation type="submission" date="2020-05" db="EMBL/GenBank/DDBJ databases">
        <authorList>
            <person name="Chiriac C."/>
            <person name="Salcher M."/>
            <person name="Ghai R."/>
            <person name="Kavagutti S V."/>
        </authorList>
    </citation>
    <scope>NUCLEOTIDE SEQUENCE</scope>
</reference>
<dbReference type="EMBL" id="CAEZVY010000082">
    <property type="protein sequence ID" value="CAB4644695.1"/>
    <property type="molecule type" value="Genomic_DNA"/>
</dbReference>
<name>A0A6J6K8N2_9ZZZZ</name>
<dbReference type="SUPFAM" id="SSF53756">
    <property type="entry name" value="UDP-Glycosyltransferase/glycogen phosphorylase"/>
    <property type="match status" value="1"/>
</dbReference>